<proteinExistence type="predicted"/>
<sequence length="261" mass="28602">MRTTQPMGAQHNQALARGLEVLRLLVAEGVPLTATEIAHRMGLHQTSISRILATLNEVGYARKTPAGFTPDFGVLSLAAASAQFPLITRPRAVMQSIAARAGGMNVSLGMLWRGQMIYFLPTTHAGETADFWWLDYPLFLSAPGLRLVADMPDDQALALLRASRERHGRRGNEDRVPQSDEEVLRWTREHTSHDVLILQEWSQPGETSAAIPLNTGEEYPVALALAGPSDVADAATLRLWLHDFRRDIETALAGPPGVTRT</sequence>
<evidence type="ECO:0000256" key="2">
    <source>
        <dbReference type="ARBA" id="ARBA00023163"/>
    </source>
</evidence>
<protein>
    <submittedName>
        <fullName evidence="4">Helix-turn-helix domain-containing protein</fullName>
    </submittedName>
</protein>
<feature type="domain" description="HTH iclR-type" evidence="3">
    <location>
        <begin position="12"/>
        <end position="74"/>
    </location>
</feature>
<dbReference type="Gene3D" id="1.10.10.10">
    <property type="entry name" value="Winged helix-like DNA-binding domain superfamily/Winged helix DNA-binding domain"/>
    <property type="match status" value="1"/>
</dbReference>
<dbReference type="PANTHER" id="PTHR30136">
    <property type="entry name" value="HELIX-TURN-HELIX TRANSCRIPTIONAL REGULATOR, ICLR FAMILY"/>
    <property type="match status" value="1"/>
</dbReference>
<dbReference type="Pfam" id="PF09339">
    <property type="entry name" value="HTH_IclR"/>
    <property type="match status" value="1"/>
</dbReference>
<dbReference type="SMART" id="SM00346">
    <property type="entry name" value="HTH_ICLR"/>
    <property type="match status" value="1"/>
</dbReference>
<comment type="caution">
    <text evidence="4">The sequence shown here is derived from an EMBL/GenBank/DDBJ whole genome shotgun (WGS) entry which is preliminary data.</text>
</comment>
<dbReference type="InterPro" id="IPR036390">
    <property type="entry name" value="WH_DNA-bd_sf"/>
</dbReference>
<dbReference type="Proteomes" id="UP000826651">
    <property type="component" value="Unassembled WGS sequence"/>
</dbReference>
<dbReference type="PANTHER" id="PTHR30136:SF35">
    <property type="entry name" value="HTH-TYPE TRANSCRIPTIONAL REGULATOR RV1719"/>
    <property type="match status" value="1"/>
</dbReference>
<dbReference type="InterPro" id="IPR029016">
    <property type="entry name" value="GAF-like_dom_sf"/>
</dbReference>
<evidence type="ECO:0000256" key="1">
    <source>
        <dbReference type="ARBA" id="ARBA00023015"/>
    </source>
</evidence>
<dbReference type="RefSeq" id="WP_223408535.1">
    <property type="nucleotide sequence ID" value="NZ_JAGSHT010000017.1"/>
</dbReference>
<dbReference type="PROSITE" id="PS51077">
    <property type="entry name" value="HTH_ICLR"/>
    <property type="match status" value="1"/>
</dbReference>
<keyword evidence="2" id="KW-0804">Transcription</keyword>
<evidence type="ECO:0000313" key="5">
    <source>
        <dbReference type="Proteomes" id="UP000826651"/>
    </source>
</evidence>
<keyword evidence="5" id="KW-1185">Reference proteome</keyword>
<dbReference type="InterPro" id="IPR005471">
    <property type="entry name" value="Tscrpt_reg_IclR_N"/>
</dbReference>
<dbReference type="InterPro" id="IPR036388">
    <property type="entry name" value="WH-like_DNA-bd_sf"/>
</dbReference>
<gene>
    <name evidence="4" type="ORF">KCQ71_18210</name>
</gene>
<reference evidence="4 5" key="1">
    <citation type="submission" date="2021-04" db="EMBL/GenBank/DDBJ databases">
        <title>Ruania sp. nov., isolated from sandy soil of mangrove forest.</title>
        <authorList>
            <person name="Ge X."/>
            <person name="Huang R."/>
            <person name="Liu W."/>
        </authorList>
    </citation>
    <scope>NUCLEOTIDE SEQUENCE [LARGE SCALE GENOMIC DNA]</scope>
    <source>
        <strain evidence="4 5">N2-46</strain>
    </source>
</reference>
<evidence type="ECO:0000313" key="4">
    <source>
        <dbReference type="EMBL" id="MBZ2198094.1"/>
    </source>
</evidence>
<dbReference type="Gene3D" id="3.30.450.40">
    <property type="match status" value="1"/>
</dbReference>
<evidence type="ECO:0000259" key="3">
    <source>
        <dbReference type="PROSITE" id="PS51077"/>
    </source>
</evidence>
<name>A0ABS7SCJ7_9MICO</name>
<organism evidence="4 5">
    <name type="scientific">Occultella gossypii</name>
    <dbReference type="NCBI Taxonomy" id="2800820"/>
    <lineage>
        <taxon>Bacteria</taxon>
        <taxon>Bacillati</taxon>
        <taxon>Actinomycetota</taxon>
        <taxon>Actinomycetes</taxon>
        <taxon>Micrococcales</taxon>
        <taxon>Ruaniaceae</taxon>
        <taxon>Occultella</taxon>
    </lineage>
</organism>
<keyword evidence="1" id="KW-0805">Transcription regulation</keyword>
<dbReference type="SUPFAM" id="SSF55781">
    <property type="entry name" value="GAF domain-like"/>
    <property type="match status" value="1"/>
</dbReference>
<accession>A0ABS7SCJ7</accession>
<dbReference type="InterPro" id="IPR050707">
    <property type="entry name" value="HTH_MetabolicPath_Reg"/>
</dbReference>
<dbReference type="SUPFAM" id="SSF46785">
    <property type="entry name" value="Winged helix' DNA-binding domain"/>
    <property type="match status" value="1"/>
</dbReference>
<dbReference type="EMBL" id="JAGSHT010000017">
    <property type="protein sequence ID" value="MBZ2198094.1"/>
    <property type="molecule type" value="Genomic_DNA"/>
</dbReference>